<dbReference type="CDD" id="cd01335">
    <property type="entry name" value="Radical_SAM"/>
    <property type="match status" value="1"/>
</dbReference>
<dbReference type="GO" id="GO:0051539">
    <property type="term" value="F:4 iron, 4 sulfur cluster binding"/>
    <property type="evidence" value="ECO:0007669"/>
    <property type="project" value="UniProtKB-KW"/>
</dbReference>
<dbReference type="PROSITE" id="PS51918">
    <property type="entry name" value="RADICAL_SAM"/>
    <property type="match status" value="1"/>
</dbReference>
<feature type="domain" description="Radical SAM core" evidence="7">
    <location>
        <begin position="18"/>
        <end position="254"/>
    </location>
</feature>
<dbReference type="InterPro" id="IPR023404">
    <property type="entry name" value="rSAM_horseshoe"/>
</dbReference>
<comment type="cofactor">
    <cofactor evidence="1">
        <name>[4Fe-4S] cluster</name>
        <dbReference type="ChEBI" id="CHEBI:49883"/>
    </cofactor>
</comment>
<keyword evidence="6" id="KW-0411">Iron-sulfur</keyword>
<dbReference type="AlphaFoldDB" id="A0A368HJG8"/>
<keyword evidence="3" id="KW-0949">S-adenosyl-L-methionine</keyword>
<keyword evidence="2" id="KW-0004">4Fe-4S</keyword>
<reference evidence="8 9" key="1">
    <citation type="submission" date="2018-02" db="EMBL/GenBank/DDBJ databases">
        <title>Insights into the biology of acidophilic members of the Acidiferrobacteraceae family derived from comparative genomic analyses.</title>
        <authorList>
            <person name="Issotta F."/>
            <person name="Thyssen C."/>
            <person name="Mena C."/>
            <person name="Moya A."/>
            <person name="Bellenberg S."/>
            <person name="Sproer C."/>
            <person name="Covarrubias P.C."/>
            <person name="Sand W."/>
            <person name="Quatrini R."/>
            <person name="Vera M."/>
        </authorList>
    </citation>
    <scope>NUCLEOTIDE SEQUENCE [LARGE SCALE GENOMIC DNA]</scope>
    <source>
        <strain evidence="9">m-1</strain>
    </source>
</reference>
<evidence type="ECO:0000256" key="4">
    <source>
        <dbReference type="ARBA" id="ARBA00022723"/>
    </source>
</evidence>
<dbReference type="InterPro" id="IPR006638">
    <property type="entry name" value="Elp3/MiaA/NifB-like_rSAM"/>
</dbReference>
<sequence>MAVLSEFVETFGQQLLREFGERVHKVTVDAGFTCPNRDGSRGRGGCTFCNNKSFHPATAARGIADQVREGMRCVRRRTRARKVIAYFQTYTNTYAPLSRLSAAYEQALAVPGVVGLSVGTRPDCLSEAVVALIASYRDRGLSVWVELGLQSSFDETLARVNRGHGYGEYREAIALLQRYRIPVCTHLIVGLPQEGRDHALHTLARVLSLGVAGLKIHPLHVVRGSRLAHDFRAGRLVPLDLPTYVGIVADLVERTPRHVAFHRLTGTAKAALLLAPDWCIGKWRVLNAITAELARRGTRQGVFACEGVSSW</sequence>
<proteinExistence type="predicted"/>
<evidence type="ECO:0000259" key="7">
    <source>
        <dbReference type="PROSITE" id="PS51918"/>
    </source>
</evidence>
<keyword evidence="9" id="KW-1185">Reference proteome</keyword>
<accession>A0A368HJG8</accession>
<evidence type="ECO:0000256" key="5">
    <source>
        <dbReference type="ARBA" id="ARBA00023004"/>
    </source>
</evidence>
<dbReference type="InterPro" id="IPR007197">
    <property type="entry name" value="rSAM"/>
</dbReference>
<dbReference type="SMART" id="SM00729">
    <property type="entry name" value="Elp3"/>
    <property type="match status" value="1"/>
</dbReference>
<dbReference type="GO" id="GO:0003824">
    <property type="term" value="F:catalytic activity"/>
    <property type="evidence" value="ECO:0007669"/>
    <property type="project" value="InterPro"/>
</dbReference>
<dbReference type="InterPro" id="IPR032432">
    <property type="entry name" value="Radical_SAM_C"/>
</dbReference>
<keyword evidence="5" id="KW-0408">Iron</keyword>
<evidence type="ECO:0000256" key="1">
    <source>
        <dbReference type="ARBA" id="ARBA00001966"/>
    </source>
</evidence>
<dbReference type="SFLD" id="SFLDG01086">
    <property type="entry name" value="elongater_protein-like"/>
    <property type="match status" value="1"/>
</dbReference>
<dbReference type="SFLD" id="SFLDG01091">
    <property type="entry name" value="uncharacterized_CHP01210-like"/>
    <property type="match status" value="1"/>
</dbReference>
<dbReference type="Pfam" id="PF16199">
    <property type="entry name" value="Radical_SAM_C"/>
    <property type="match status" value="1"/>
</dbReference>
<dbReference type="InterPro" id="IPR005911">
    <property type="entry name" value="YhcC-like"/>
</dbReference>
<evidence type="ECO:0000313" key="8">
    <source>
        <dbReference type="EMBL" id="RCN58430.1"/>
    </source>
</evidence>
<dbReference type="Proteomes" id="UP000253250">
    <property type="component" value="Unassembled WGS sequence"/>
</dbReference>
<evidence type="ECO:0000256" key="2">
    <source>
        <dbReference type="ARBA" id="ARBA00022485"/>
    </source>
</evidence>
<dbReference type="OrthoDB" id="9801689at2"/>
<dbReference type="RefSeq" id="WP_114282149.1">
    <property type="nucleotide sequence ID" value="NZ_PSYR01000001.1"/>
</dbReference>
<name>A0A368HJG8_9GAMM</name>
<dbReference type="InterPro" id="IPR039661">
    <property type="entry name" value="ELP3"/>
</dbReference>
<evidence type="ECO:0000256" key="6">
    <source>
        <dbReference type="ARBA" id="ARBA00023014"/>
    </source>
</evidence>
<organism evidence="8 9">
    <name type="scientific">Acidiferrobacter thiooxydans</name>
    <dbReference type="NCBI Taxonomy" id="163359"/>
    <lineage>
        <taxon>Bacteria</taxon>
        <taxon>Pseudomonadati</taxon>
        <taxon>Pseudomonadota</taxon>
        <taxon>Gammaproteobacteria</taxon>
        <taxon>Acidiferrobacterales</taxon>
        <taxon>Acidiferrobacteraceae</taxon>
        <taxon>Acidiferrobacter</taxon>
    </lineage>
</organism>
<dbReference type="PANTHER" id="PTHR11135:SF1">
    <property type="entry name" value="PROTEIN YHCC"/>
    <property type="match status" value="1"/>
</dbReference>
<evidence type="ECO:0000256" key="3">
    <source>
        <dbReference type="ARBA" id="ARBA00022691"/>
    </source>
</evidence>
<dbReference type="PANTHER" id="PTHR11135">
    <property type="entry name" value="HISTONE ACETYLTRANSFERASE-RELATED"/>
    <property type="match status" value="1"/>
</dbReference>
<dbReference type="GO" id="GO:0046872">
    <property type="term" value="F:metal ion binding"/>
    <property type="evidence" value="ECO:0007669"/>
    <property type="project" value="UniProtKB-KW"/>
</dbReference>
<dbReference type="Pfam" id="PF04055">
    <property type="entry name" value="Radical_SAM"/>
    <property type="match status" value="1"/>
</dbReference>
<keyword evidence="4" id="KW-0479">Metal-binding</keyword>
<evidence type="ECO:0000313" key="9">
    <source>
        <dbReference type="Proteomes" id="UP000253250"/>
    </source>
</evidence>
<dbReference type="SFLD" id="SFLDS00029">
    <property type="entry name" value="Radical_SAM"/>
    <property type="match status" value="1"/>
</dbReference>
<dbReference type="InterPro" id="IPR058240">
    <property type="entry name" value="rSAM_sf"/>
</dbReference>
<gene>
    <name evidence="8" type="ORF">C4900_01130</name>
</gene>
<dbReference type="NCBIfam" id="TIGR01212">
    <property type="entry name" value="TIGR01212 family radical SAM protein"/>
    <property type="match status" value="1"/>
</dbReference>
<dbReference type="SUPFAM" id="SSF102114">
    <property type="entry name" value="Radical SAM enzymes"/>
    <property type="match status" value="1"/>
</dbReference>
<protein>
    <submittedName>
        <fullName evidence="8">TIGR01212 family radical SAM protein</fullName>
    </submittedName>
</protein>
<dbReference type="EMBL" id="PSYR01000001">
    <property type="protein sequence ID" value="RCN58430.1"/>
    <property type="molecule type" value="Genomic_DNA"/>
</dbReference>
<comment type="caution">
    <text evidence="8">The sequence shown here is derived from an EMBL/GenBank/DDBJ whole genome shotgun (WGS) entry which is preliminary data.</text>
</comment>
<dbReference type="Gene3D" id="3.80.30.20">
    <property type="entry name" value="tm_1862 like domain"/>
    <property type="match status" value="1"/>
</dbReference>